<evidence type="ECO:0000256" key="1">
    <source>
        <dbReference type="SAM" id="MobiDB-lite"/>
    </source>
</evidence>
<keyword evidence="3" id="KW-1185">Reference proteome</keyword>
<feature type="compositionally biased region" description="Basic and acidic residues" evidence="1">
    <location>
        <begin position="14"/>
        <end position="29"/>
    </location>
</feature>
<reference evidence="2" key="1">
    <citation type="submission" date="2023-06" db="EMBL/GenBank/DDBJ databases">
        <title>Genome-scale phylogeny and comparative genomics of the fungal order Sordariales.</title>
        <authorList>
            <consortium name="Lawrence Berkeley National Laboratory"/>
            <person name="Hensen N."/>
            <person name="Bonometti L."/>
            <person name="Westerberg I."/>
            <person name="Brannstrom I.O."/>
            <person name="Guillou S."/>
            <person name="Cros-Aarteil S."/>
            <person name="Calhoun S."/>
            <person name="Haridas S."/>
            <person name="Kuo A."/>
            <person name="Mondo S."/>
            <person name="Pangilinan J."/>
            <person name="Riley R."/>
            <person name="Labutti K."/>
            <person name="Andreopoulos B."/>
            <person name="Lipzen A."/>
            <person name="Chen C."/>
            <person name="Yanf M."/>
            <person name="Daum C."/>
            <person name="Ng V."/>
            <person name="Clum A."/>
            <person name="Steindorff A."/>
            <person name="Ohm R."/>
            <person name="Martin F."/>
            <person name="Silar P."/>
            <person name="Natvig D."/>
            <person name="Lalanne C."/>
            <person name="Gautier V."/>
            <person name="Ament-Velasquez S.L."/>
            <person name="Kruys A."/>
            <person name="Hutchinson M.I."/>
            <person name="Powell A.J."/>
            <person name="Barry K."/>
            <person name="Miller A.N."/>
            <person name="Grigoriev I.V."/>
            <person name="Debuchy R."/>
            <person name="Gladieux P."/>
            <person name="Thoren M.H."/>
            <person name="Johannesson H."/>
        </authorList>
    </citation>
    <scope>NUCLEOTIDE SEQUENCE</scope>
    <source>
        <strain evidence="2">CBS 307.81</strain>
    </source>
</reference>
<protein>
    <submittedName>
        <fullName evidence="2">Uncharacterized protein</fullName>
    </submittedName>
</protein>
<sequence>MVMNARFGDGDNGGDARLKTDSKRGEKAQGRFSAIIPVHATMRPVSLLPPSRPRILGDKHDHPTELPSPARDLPARRQCPITQLFKLSGVKYPYDSEWVNEKLEGGVKS</sequence>
<proteinExistence type="predicted"/>
<dbReference type="EMBL" id="JAULSY010000034">
    <property type="protein sequence ID" value="KAK0670168.1"/>
    <property type="molecule type" value="Genomic_DNA"/>
</dbReference>
<name>A0AA39ZGI2_9PEZI</name>
<feature type="compositionally biased region" description="Basic and acidic residues" evidence="1">
    <location>
        <begin position="55"/>
        <end position="64"/>
    </location>
</feature>
<accession>A0AA39ZGI2</accession>
<dbReference type="Proteomes" id="UP001174997">
    <property type="component" value="Unassembled WGS sequence"/>
</dbReference>
<organism evidence="2 3">
    <name type="scientific">Cercophora samala</name>
    <dbReference type="NCBI Taxonomy" id="330535"/>
    <lineage>
        <taxon>Eukaryota</taxon>
        <taxon>Fungi</taxon>
        <taxon>Dikarya</taxon>
        <taxon>Ascomycota</taxon>
        <taxon>Pezizomycotina</taxon>
        <taxon>Sordariomycetes</taxon>
        <taxon>Sordariomycetidae</taxon>
        <taxon>Sordariales</taxon>
        <taxon>Lasiosphaeriaceae</taxon>
        <taxon>Cercophora</taxon>
    </lineage>
</organism>
<feature type="region of interest" description="Disordered" evidence="1">
    <location>
        <begin position="1"/>
        <end position="32"/>
    </location>
</feature>
<evidence type="ECO:0000313" key="2">
    <source>
        <dbReference type="EMBL" id="KAK0670168.1"/>
    </source>
</evidence>
<dbReference type="AlphaFoldDB" id="A0AA39ZGI2"/>
<feature type="region of interest" description="Disordered" evidence="1">
    <location>
        <begin position="45"/>
        <end position="75"/>
    </location>
</feature>
<evidence type="ECO:0000313" key="3">
    <source>
        <dbReference type="Proteomes" id="UP001174997"/>
    </source>
</evidence>
<comment type="caution">
    <text evidence="2">The sequence shown here is derived from an EMBL/GenBank/DDBJ whole genome shotgun (WGS) entry which is preliminary data.</text>
</comment>
<gene>
    <name evidence="2" type="ORF">QBC41DRAFT_345683</name>
</gene>